<sequence>MTEQALVVAGHGSHRNPDSATPVRVAVEAARERGNFAEVRPAYWKEAPSFRDVLHTIDADEAIVVPLFVSEGYFVEQVLPREFGLGEDDRGDDGPTVRYADPVGTHPDMTDVIAARARRMLEGEGDAHGSVDPGDAALAVIGHGTERNPNSADAVYDHVEALRERSDFAEVGALFMDEAPYVEDVLDEFSADEVAVVPLFVADGFHTQDEIPELLGLTDDPRSGYPVPGTVEDRRIWYASAVGTDPLVLDVVLERAAEAGADLDSAAAGPERPVREAAGNEFVSWVESASGAVESASDENAPGASGDETRVWGELAVTATGAGEYDLRHRSDREAAAADLDGQSVGELPELVRYADDGRYRPFAGESTLPAGWVLTGLDREGLLRAVSTVYPAGVEHWAAERAGDLDPVPFRAVADRQTGIYESVADCSPEEVAGTVAACCENCEKRREWDAGDAEDDAPDADESPGDAAGSEDDAIPCREPCSFLVAAAREFHHHEGAHESEGASTAEHPTESDASVPRGDLTDPANVYRVRYRRARDADQTRPQP</sequence>
<feature type="domain" description="DR2241 stabilising" evidence="7">
    <location>
        <begin position="308"/>
        <end position="402"/>
    </location>
</feature>
<reference evidence="8 9" key="1">
    <citation type="journal article" date="2019" name="Int. J. Syst. Evol. Microbiol.">
        <title>The Global Catalogue of Microorganisms (GCM) 10K type strain sequencing project: providing services to taxonomists for standard genome sequencing and annotation.</title>
        <authorList>
            <consortium name="The Broad Institute Genomics Platform"/>
            <consortium name="The Broad Institute Genome Sequencing Center for Infectious Disease"/>
            <person name="Wu L."/>
            <person name="Ma J."/>
        </authorList>
    </citation>
    <scope>NUCLEOTIDE SEQUENCE [LARGE SCALE GENOMIC DNA]</scope>
    <source>
        <strain evidence="8 9">XZYJ18</strain>
    </source>
</reference>
<dbReference type="GO" id="GO:0016829">
    <property type="term" value="F:lyase activity"/>
    <property type="evidence" value="ECO:0007669"/>
    <property type="project" value="UniProtKB-KW"/>
</dbReference>
<dbReference type="InterPro" id="IPR002762">
    <property type="entry name" value="CbiX-like"/>
</dbReference>
<dbReference type="Pfam" id="PF18009">
    <property type="entry name" value="Fer4_23"/>
    <property type="match status" value="1"/>
</dbReference>
<gene>
    <name evidence="8" type="ORF">ACFO9K_19285</name>
</gene>
<dbReference type="AlphaFoldDB" id="A0ABD5Q722"/>
<proteinExistence type="predicted"/>
<feature type="domain" description="DR2241 4Fe-4S iron-sulfur cluster binding" evidence="6">
    <location>
        <begin position="404"/>
        <end position="492"/>
    </location>
</feature>
<evidence type="ECO:0000256" key="4">
    <source>
        <dbReference type="ARBA" id="ARBA00023285"/>
    </source>
</evidence>
<organism evidence="8 9">
    <name type="scientific">Halorussus aquaticus</name>
    <dbReference type="NCBI Taxonomy" id="2953748"/>
    <lineage>
        <taxon>Archaea</taxon>
        <taxon>Methanobacteriati</taxon>
        <taxon>Methanobacteriota</taxon>
        <taxon>Stenosarchaea group</taxon>
        <taxon>Halobacteria</taxon>
        <taxon>Halobacteriales</taxon>
        <taxon>Haladaptataceae</taxon>
        <taxon>Halorussus</taxon>
    </lineage>
</organism>
<dbReference type="Proteomes" id="UP001595945">
    <property type="component" value="Unassembled WGS sequence"/>
</dbReference>
<feature type="region of interest" description="Disordered" evidence="5">
    <location>
        <begin position="289"/>
        <end position="309"/>
    </location>
</feature>
<evidence type="ECO:0000256" key="2">
    <source>
        <dbReference type="ARBA" id="ARBA00022723"/>
    </source>
</evidence>
<dbReference type="SUPFAM" id="SSF53800">
    <property type="entry name" value="Chelatase"/>
    <property type="match status" value="1"/>
</dbReference>
<dbReference type="GO" id="GO:0046872">
    <property type="term" value="F:metal ion binding"/>
    <property type="evidence" value="ECO:0007669"/>
    <property type="project" value="UniProtKB-KW"/>
</dbReference>
<evidence type="ECO:0000256" key="3">
    <source>
        <dbReference type="ARBA" id="ARBA00023239"/>
    </source>
</evidence>
<evidence type="ECO:0000313" key="8">
    <source>
        <dbReference type="EMBL" id="MFC4826405.1"/>
    </source>
</evidence>
<dbReference type="PANTHER" id="PTHR33542:SF3">
    <property type="entry name" value="SIROHYDROCHLORIN FERROCHELATASE, CHLOROPLASTIC"/>
    <property type="match status" value="1"/>
</dbReference>
<evidence type="ECO:0000256" key="5">
    <source>
        <dbReference type="SAM" id="MobiDB-lite"/>
    </source>
</evidence>
<dbReference type="InterPro" id="IPR041346">
    <property type="entry name" value="DR2241_Fer4"/>
</dbReference>
<evidence type="ECO:0000259" key="6">
    <source>
        <dbReference type="Pfam" id="PF18009"/>
    </source>
</evidence>
<dbReference type="InterPro" id="IPR050963">
    <property type="entry name" value="Sirohydro_Cobaltochel/CbiX"/>
</dbReference>
<evidence type="ECO:0000259" key="7">
    <source>
        <dbReference type="Pfam" id="PF18069"/>
    </source>
</evidence>
<dbReference type="CDD" id="cd03416">
    <property type="entry name" value="CbiX_SirB_N"/>
    <property type="match status" value="2"/>
</dbReference>
<comment type="caution">
    <text evidence="8">The sequence shown here is derived from an EMBL/GenBank/DDBJ whole genome shotgun (WGS) entry which is preliminary data.</text>
</comment>
<dbReference type="Gene3D" id="3.40.50.1400">
    <property type="match status" value="2"/>
</dbReference>
<keyword evidence="1" id="KW-0169">Cobalamin biosynthesis</keyword>
<keyword evidence="4" id="KW-0170">Cobalt</keyword>
<accession>A0ABD5Q722</accession>
<name>A0ABD5Q722_9EURY</name>
<dbReference type="InterPro" id="IPR041181">
    <property type="entry name" value="DR2241_middle"/>
</dbReference>
<dbReference type="GO" id="GO:0009236">
    <property type="term" value="P:cobalamin biosynthetic process"/>
    <property type="evidence" value="ECO:0007669"/>
    <property type="project" value="UniProtKB-KW"/>
</dbReference>
<evidence type="ECO:0000256" key="1">
    <source>
        <dbReference type="ARBA" id="ARBA00022573"/>
    </source>
</evidence>
<feature type="compositionally biased region" description="Basic and acidic residues" evidence="5">
    <location>
        <begin position="537"/>
        <end position="547"/>
    </location>
</feature>
<feature type="compositionally biased region" description="Basic and acidic residues" evidence="5">
    <location>
        <begin position="494"/>
        <end position="503"/>
    </location>
</feature>
<dbReference type="EMBL" id="JBHSHT010000002">
    <property type="protein sequence ID" value="MFC4826405.1"/>
    <property type="molecule type" value="Genomic_DNA"/>
</dbReference>
<feature type="region of interest" description="Disordered" evidence="5">
    <location>
        <begin position="85"/>
        <end position="105"/>
    </location>
</feature>
<dbReference type="Gene3D" id="3.30.70.2320">
    <property type="match status" value="1"/>
</dbReference>
<feature type="compositionally biased region" description="Low complexity" evidence="5">
    <location>
        <begin position="289"/>
        <end position="299"/>
    </location>
</feature>
<dbReference type="Pfam" id="PF01903">
    <property type="entry name" value="CbiX"/>
    <property type="match status" value="2"/>
</dbReference>
<keyword evidence="9" id="KW-1185">Reference proteome</keyword>
<keyword evidence="3" id="KW-0456">Lyase</keyword>
<dbReference type="RefSeq" id="WP_254267993.1">
    <property type="nucleotide sequence ID" value="NZ_CP100400.1"/>
</dbReference>
<dbReference type="Gene3D" id="3.30.1360.190">
    <property type="match status" value="1"/>
</dbReference>
<dbReference type="GeneID" id="73046498"/>
<feature type="compositionally biased region" description="Acidic residues" evidence="5">
    <location>
        <begin position="452"/>
        <end position="476"/>
    </location>
</feature>
<protein>
    <submittedName>
        <fullName evidence="8">CbiX/SirB N-terminal domain-containing protein</fullName>
    </submittedName>
</protein>
<feature type="region of interest" description="Disordered" evidence="5">
    <location>
        <begin position="494"/>
        <end position="547"/>
    </location>
</feature>
<dbReference type="Pfam" id="PF18069">
    <property type="entry name" value="DR2241"/>
    <property type="match status" value="1"/>
</dbReference>
<evidence type="ECO:0000313" key="9">
    <source>
        <dbReference type="Proteomes" id="UP001595945"/>
    </source>
</evidence>
<dbReference type="PANTHER" id="PTHR33542">
    <property type="entry name" value="SIROHYDROCHLORIN FERROCHELATASE, CHLOROPLASTIC"/>
    <property type="match status" value="1"/>
</dbReference>
<keyword evidence="2" id="KW-0479">Metal-binding</keyword>
<feature type="region of interest" description="Disordered" evidence="5">
    <location>
        <begin position="451"/>
        <end position="476"/>
    </location>
</feature>